<accession>A0ABM9G237</accession>
<evidence type="ECO:0000313" key="3">
    <source>
        <dbReference type="Proteomes" id="UP001154322"/>
    </source>
</evidence>
<organism evidence="2 3">
    <name type="scientific">Paenibacillus melissococcoides</name>
    <dbReference type="NCBI Taxonomy" id="2912268"/>
    <lineage>
        <taxon>Bacteria</taxon>
        <taxon>Bacillati</taxon>
        <taxon>Bacillota</taxon>
        <taxon>Bacilli</taxon>
        <taxon>Bacillales</taxon>
        <taxon>Paenibacillaceae</taxon>
        <taxon>Paenibacillus</taxon>
    </lineage>
</organism>
<dbReference type="Pfam" id="PF02498">
    <property type="entry name" value="Bro-N"/>
    <property type="match status" value="1"/>
</dbReference>
<reference evidence="2" key="1">
    <citation type="submission" date="2022-06" db="EMBL/GenBank/DDBJ databases">
        <authorList>
            <person name="Dietemann V."/>
            <person name="Ory F."/>
            <person name="Dainat B."/>
            <person name="Oberhansli S."/>
        </authorList>
    </citation>
    <scope>NUCLEOTIDE SEQUENCE</scope>
    <source>
        <strain evidence="2">Ena-SAMPLE-TAB-26-04-2022-14:26:32:270-5432</strain>
    </source>
</reference>
<dbReference type="RefSeq" id="WP_213426300.1">
    <property type="nucleotide sequence ID" value="NZ_AP031286.1"/>
</dbReference>
<dbReference type="Pfam" id="PF03374">
    <property type="entry name" value="ANT"/>
    <property type="match status" value="1"/>
</dbReference>
<dbReference type="PROSITE" id="PS51750">
    <property type="entry name" value="BRO_N"/>
    <property type="match status" value="1"/>
</dbReference>
<proteinExistence type="predicted"/>
<feature type="domain" description="Bro-N" evidence="1">
    <location>
        <begin position="1"/>
        <end position="104"/>
    </location>
</feature>
<comment type="caution">
    <text evidence="2">The sequence shown here is derived from an EMBL/GenBank/DDBJ whole genome shotgun (WGS) entry which is preliminary data.</text>
</comment>
<name>A0ABM9G237_9BACL</name>
<keyword evidence="3" id="KW-1185">Reference proteome</keyword>
<dbReference type="PANTHER" id="PTHR36180:SF2">
    <property type="entry name" value="BRO FAMILY PROTEIN"/>
    <property type="match status" value="1"/>
</dbReference>
<dbReference type="PANTHER" id="PTHR36180">
    <property type="entry name" value="DNA-BINDING PROTEIN-RELATED-RELATED"/>
    <property type="match status" value="1"/>
</dbReference>
<dbReference type="Proteomes" id="UP001154322">
    <property type="component" value="Unassembled WGS sequence"/>
</dbReference>
<dbReference type="SMART" id="SM01040">
    <property type="entry name" value="Bro-N"/>
    <property type="match status" value="1"/>
</dbReference>
<sequence>MNQLQVFNFIGNEIRVVTKDGHPWWVAKDVAEVLGFDSAYRVIRLLDEDEKDAHNMVTPGGPQSFGIINESGLYSAIMKSRKPEARQFKRWVTHEVLPSIRKHGAYMTDQTLEKALTSPDFLIDLATRLKEEQQARLAAESQVKQQQPLVQFAETCMSSKNSIRVREMAKLASKNGINIGQNRLFAKLREWGLIMHGSNEPMQRAIDAGWFEVVQGVYQRSSGAETYRTPRVTPKGQVYIIKRLKEESA</sequence>
<evidence type="ECO:0000313" key="2">
    <source>
        <dbReference type="EMBL" id="CAH8245675.1"/>
    </source>
</evidence>
<gene>
    <name evidence="2" type="ORF">WJ0W_002910</name>
</gene>
<dbReference type="InterPro" id="IPR005039">
    <property type="entry name" value="Ant_C"/>
</dbReference>
<dbReference type="EMBL" id="CALYLO010000003">
    <property type="protein sequence ID" value="CAH8245675.1"/>
    <property type="molecule type" value="Genomic_DNA"/>
</dbReference>
<evidence type="ECO:0000259" key="1">
    <source>
        <dbReference type="PROSITE" id="PS51750"/>
    </source>
</evidence>
<protein>
    <submittedName>
        <fullName evidence="2">Phage antirepressor</fullName>
    </submittedName>
</protein>
<dbReference type="InterPro" id="IPR003497">
    <property type="entry name" value="BRO_N_domain"/>
</dbReference>